<feature type="compositionally biased region" description="Low complexity" evidence="1">
    <location>
        <begin position="649"/>
        <end position="662"/>
    </location>
</feature>
<feature type="compositionally biased region" description="Low complexity" evidence="1">
    <location>
        <begin position="921"/>
        <end position="931"/>
    </location>
</feature>
<dbReference type="PANTHER" id="PTHR23101">
    <property type="entry name" value="RAB GDP/GTP EXCHANGE FACTOR"/>
    <property type="match status" value="1"/>
</dbReference>
<organism evidence="3 4">
    <name type="scientific">Rhizoctonia solani</name>
    <dbReference type="NCBI Taxonomy" id="456999"/>
    <lineage>
        <taxon>Eukaryota</taxon>
        <taxon>Fungi</taxon>
        <taxon>Dikarya</taxon>
        <taxon>Basidiomycota</taxon>
        <taxon>Agaricomycotina</taxon>
        <taxon>Agaricomycetes</taxon>
        <taxon>Cantharellales</taxon>
        <taxon>Ceratobasidiaceae</taxon>
        <taxon>Rhizoctonia</taxon>
    </lineage>
</organism>
<dbReference type="GO" id="GO:0016192">
    <property type="term" value="P:vesicle-mediated transport"/>
    <property type="evidence" value="ECO:0007669"/>
    <property type="project" value="InterPro"/>
</dbReference>
<sequence length="1082" mass="114365">MSSSQDSNLSPVSLGKAGGARMQRTPSHESLTTHPLLSPPLGQLEQDTQPAPRYVPYTPRHRAQHSASVPATSTSPQPTISISNSTSNPSFQASTNPFGVTGRLQLQNMKAEAQAIGLGNESVGWAMLERLCSSVPYPEIERSEWDEIWDLLTKSQATLLLPSEPLPGNVAITPELLRDHLALCNLANQTSSPIVTVSGVRGTLQGTNITFRSLMNTASINFKSLLSATTRPTALASLPPLPVPLTPSSSPPYPSVQVQGQTLSLPLLPRPVQPPPLPARPSTVVTQQGRPPNPTPQSATSRLNPFASLFGSSRNTPTPTPPPIANVTPVPLAPPPPSDTGSARSSIDLTSSEGPVVPAITIDRRITRSAIAKDATRAIKGEIKSVLGVQGVPSWVKDQVIAFVNPLLPIPKASRRMSNSGSKTPTPDMTSPQACSDSIQYFLSGMEDELFAYFGNKRKEDPSVDEKAATDRADNEEKDRKMRAVMEKVERAICVLFYDRLFRPSTSDDASHDDALSSQIASLNMLDLGLNHLGIEVPSGAEKGVKEVIRACGQELQRLSHPDCRSPAEKAAVFVSANRAIAEGLSRLPALRLKSENEMAEEKTPTASAFKESSATNSPQPAPEIVMSPDSDPQLLPTGPQSPPKVPISDPLSTPASPALSSRQLPPEHGSKGTSPSIIPGLMSQVDGTASPSPAPSINIQPTAVSSDVLLPVMIYAVVKTNPSQLVSHLLYVQRFRSRSVGGEESFCLINLMAVVEFLESVDLAVLGLASSEKVMSVADLTPIPLAETVESAASASHHPLDLISASIRLRGKVNQVGEMAGSAAGKVILGVMDTSMLALKGLLGADNNPDSSERPGFGILRRGTGFSIASVTANLPAVGRGTPRADPDTIPQEGQQLIEVSSRPGSLRSVEMRDSDESSENTTSSSGSDDGSSDEAASDDDGARGGDTRSVRSFSSMLSRGSKDDRRDRPSLQDRLANMSNLGKFSKSPPGPGLRKPSPPPSRRTSLLTAAPFAPGPSSATEPPTFSPVGSAPPRFLIPPANPRFLECSANDLKLSEVAELLADYKRIAAGMQAMGGFSNS</sequence>
<feature type="compositionally biased region" description="Polar residues" evidence="1">
    <location>
        <begin position="339"/>
        <end position="351"/>
    </location>
</feature>
<feature type="compositionally biased region" description="Polar residues" evidence="1">
    <location>
        <begin position="686"/>
        <end position="699"/>
    </location>
</feature>
<reference evidence="3" key="1">
    <citation type="submission" date="2021-01" db="EMBL/GenBank/DDBJ databases">
        <authorList>
            <person name="Kaushik A."/>
        </authorList>
    </citation>
    <scope>NUCLEOTIDE SEQUENCE</scope>
    <source>
        <strain evidence="3">AG6-10EEA</strain>
    </source>
</reference>
<dbReference type="GO" id="GO:0030139">
    <property type="term" value="C:endocytic vesicle"/>
    <property type="evidence" value="ECO:0007669"/>
    <property type="project" value="TreeGrafter"/>
</dbReference>
<accession>A0A8H3CCT3</accession>
<dbReference type="GO" id="GO:0031267">
    <property type="term" value="F:small GTPase binding"/>
    <property type="evidence" value="ECO:0007669"/>
    <property type="project" value="TreeGrafter"/>
</dbReference>
<dbReference type="Pfam" id="PF02204">
    <property type="entry name" value="VPS9"/>
    <property type="match status" value="1"/>
</dbReference>
<dbReference type="PANTHER" id="PTHR23101:SF25">
    <property type="entry name" value="GTPASE-ACTIVATING PROTEIN AND VPS9 DOMAIN-CONTAINING PROTEIN 1"/>
    <property type="match status" value="1"/>
</dbReference>
<feature type="compositionally biased region" description="Low complexity" evidence="1">
    <location>
        <begin position="70"/>
        <end position="90"/>
    </location>
</feature>
<dbReference type="GO" id="GO:0005085">
    <property type="term" value="F:guanyl-nucleotide exchange factor activity"/>
    <property type="evidence" value="ECO:0007669"/>
    <property type="project" value="InterPro"/>
</dbReference>
<dbReference type="Proteomes" id="UP000663853">
    <property type="component" value="Unassembled WGS sequence"/>
</dbReference>
<feature type="region of interest" description="Disordered" evidence="1">
    <location>
        <begin position="597"/>
        <end position="699"/>
    </location>
</feature>
<gene>
    <name evidence="3" type="ORF">RDB_LOCUS86660</name>
</gene>
<feature type="compositionally biased region" description="Acidic residues" evidence="1">
    <location>
        <begin position="932"/>
        <end position="941"/>
    </location>
</feature>
<feature type="compositionally biased region" description="Pro residues" evidence="1">
    <location>
        <begin position="990"/>
        <end position="1003"/>
    </location>
</feature>
<comment type="caution">
    <text evidence="3">The sequence shown here is derived from an EMBL/GenBank/DDBJ whole genome shotgun (WGS) entry which is preliminary data.</text>
</comment>
<feature type="region of interest" description="Disordered" evidence="1">
    <location>
        <begin position="1"/>
        <end position="96"/>
    </location>
</feature>
<protein>
    <recommendedName>
        <fullName evidence="2">VPS9 domain-containing protein</fullName>
    </recommendedName>
</protein>
<dbReference type="AlphaFoldDB" id="A0A8H3CCT3"/>
<feature type="domain" description="VPS9" evidence="2">
    <location>
        <begin position="510"/>
        <end position="768"/>
    </location>
</feature>
<dbReference type="PROSITE" id="PS51205">
    <property type="entry name" value="VPS9"/>
    <property type="match status" value="1"/>
</dbReference>
<feature type="compositionally biased region" description="Polar residues" evidence="1">
    <location>
        <begin position="605"/>
        <end position="619"/>
    </location>
</feature>
<dbReference type="SUPFAM" id="SSF109993">
    <property type="entry name" value="VPS9 domain"/>
    <property type="match status" value="1"/>
</dbReference>
<feature type="compositionally biased region" description="Basic and acidic residues" evidence="1">
    <location>
        <begin position="962"/>
        <end position="973"/>
    </location>
</feature>
<feature type="compositionally biased region" description="Polar residues" evidence="1">
    <location>
        <begin position="1"/>
        <end position="11"/>
    </location>
</feature>
<dbReference type="InterPro" id="IPR045046">
    <property type="entry name" value="Vps9-like"/>
</dbReference>
<feature type="compositionally biased region" description="Pro residues" evidence="1">
    <location>
        <begin position="268"/>
        <end position="279"/>
    </location>
</feature>
<dbReference type="Gene3D" id="1.20.1050.80">
    <property type="entry name" value="VPS9 domain"/>
    <property type="match status" value="2"/>
</dbReference>
<evidence type="ECO:0000256" key="1">
    <source>
        <dbReference type="SAM" id="MobiDB-lite"/>
    </source>
</evidence>
<dbReference type="EMBL" id="CAJMXA010002340">
    <property type="protein sequence ID" value="CAE6479565.1"/>
    <property type="molecule type" value="Genomic_DNA"/>
</dbReference>
<dbReference type="GO" id="GO:0005829">
    <property type="term" value="C:cytosol"/>
    <property type="evidence" value="ECO:0007669"/>
    <property type="project" value="TreeGrafter"/>
</dbReference>
<feature type="region of interest" description="Disordered" evidence="1">
    <location>
        <begin position="878"/>
        <end position="1039"/>
    </location>
</feature>
<proteinExistence type="predicted"/>
<dbReference type="InterPro" id="IPR037191">
    <property type="entry name" value="VPS9_dom_sf"/>
</dbReference>
<dbReference type="OrthoDB" id="260807at2759"/>
<feature type="compositionally biased region" description="Low complexity" evidence="1">
    <location>
        <begin position="30"/>
        <end position="41"/>
    </location>
</feature>
<evidence type="ECO:0000313" key="3">
    <source>
        <dbReference type="EMBL" id="CAE6479565.1"/>
    </source>
</evidence>
<feature type="region of interest" description="Disordered" evidence="1">
    <location>
        <begin position="266"/>
        <end position="351"/>
    </location>
</feature>
<feature type="compositionally biased region" description="Polar residues" evidence="1">
    <location>
        <begin position="283"/>
        <end position="303"/>
    </location>
</feature>
<dbReference type="InterPro" id="IPR003123">
    <property type="entry name" value="VPS9"/>
</dbReference>
<evidence type="ECO:0000259" key="2">
    <source>
        <dbReference type="PROSITE" id="PS51205"/>
    </source>
</evidence>
<feature type="compositionally biased region" description="Basic and acidic residues" evidence="1">
    <location>
        <begin position="942"/>
        <end position="951"/>
    </location>
</feature>
<name>A0A8H3CCT3_9AGAM</name>
<evidence type="ECO:0000313" key="4">
    <source>
        <dbReference type="Proteomes" id="UP000663853"/>
    </source>
</evidence>